<protein>
    <submittedName>
        <fullName evidence="1">Uncharacterized protein</fullName>
    </submittedName>
</protein>
<dbReference type="RefSeq" id="WP_266131343.1">
    <property type="nucleotide sequence ID" value="NZ_JAPKMY010000010.1"/>
</dbReference>
<dbReference type="Proteomes" id="UP001146019">
    <property type="component" value="Unassembled WGS sequence"/>
</dbReference>
<evidence type="ECO:0000313" key="2">
    <source>
        <dbReference type="Proteomes" id="UP001146019"/>
    </source>
</evidence>
<gene>
    <name evidence="1" type="ORF">OSH00_16490</name>
</gene>
<reference evidence="1" key="1">
    <citation type="submission" date="2022-11" db="EMBL/GenBank/DDBJ databases">
        <title>Biodiversity and phylogenetic relationships of bacteria.</title>
        <authorList>
            <person name="Machado R.A.R."/>
            <person name="Bhat A."/>
            <person name="Loulou A."/>
            <person name="Kallel S."/>
        </authorList>
    </citation>
    <scope>NUCLEOTIDE SEQUENCE</scope>
    <source>
        <strain evidence="1">A-IN1</strain>
    </source>
</reference>
<organism evidence="1 2">
    <name type="scientific">Acinetobacter nematophilus</name>
    <dbReference type="NCBI Taxonomy" id="2994642"/>
    <lineage>
        <taxon>Bacteria</taxon>
        <taxon>Pseudomonadati</taxon>
        <taxon>Pseudomonadota</taxon>
        <taxon>Gammaproteobacteria</taxon>
        <taxon>Moraxellales</taxon>
        <taxon>Moraxellaceae</taxon>
        <taxon>Acinetobacter</taxon>
    </lineage>
</organism>
<dbReference type="EMBL" id="JAPKMY010000010">
    <property type="protein sequence ID" value="MCX5469326.1"/>
    <property type="molecule type" value="Genomic_DNA"/>
</dbReference>
<dbReference type="AlphaFoldDB" id="A0A9X3IIL0"/>
<evidence type="ECO:0000313" key="1">
    <source>
        <dbReference type="EMBL" id="MCX5469326.1"/>
    </source>
</evidence>
<accession>A0A9X3IIL0</accession>
<sequence>MKLTTLNDRIQNFIEKKDISIKNAQEIDFLLNNLGIDNEVIDDLILMIALYVPGGGDFLLDEDQIIIQLNKAKKILEISQN</sequence>
<name>A0A9X3IIL0_9GAMM</name>
<comment type="caution">
    <text evidence="1">The sequence shown here is derived from an EMBL/GenBank/DDBJ whole genome shotgun (WGS) entry which is preliminary data.</text>
</comment>
<proteinExistence type="predicted"/>
<keyword evidence="2" id="KW-1185">Reference proteome</keyword>